<dbReference type="EMBL" id="MFSS01000067">
    <property type="protein sequence ID" value="OGI43158.1"/>
    <property type="molecule type" value="Genomic_DNA"/>
</dbReference>
<dbReference type="SUPFAM" id="SSF56317">
    <property type="entry name" value="Carbon-nitrogen hydrolase"/>
    <property type="match status" value="1"/>
</dbReference>
<feature type="region of interest" description="Disordered" evidence="3">
    <location>
        <begin position="147"/>
        <end position="168"/>
    </location>
</feature>
<proteinExistence type="inferred from homology"/>
<dbReference type="CDD" id="cd07572">
    <property type="entry name" value="nit"/>
    <property type="match status" value="1"/>
</dbReference>
<dbReference type="STRING" id="1817758.A2150_03890"/>
<dbReference type="InterPro" id="IPR045254">
    <property type="entry name" value="Nit1/2_C-N_Hydrolase"/>
</dbReference>
<dbReference type="PROSITE" id="PS01227">
    <property type="entry name" value="UPF0012"/>
    <property type="match status" value="1"/>
</dbReference>
<name>A0A1F6TDF3_9PROT</name>
<dbReference type="AlphaFoldDB" id="A0A1F6TDF3"/>
<dbReference type="InterPro" id="IPR003010">
    <property type="entry name" value="C-N_Hydrolase"/>
</dbReference>
<dbReference type="InterPro" id="IPR036526">
    <property type="entry name" value="C-N_Hydrolase_sf"/>
</dbReference>
<dbReference type="GO" id="GO:0016811">
    <property type="term" value="F:hydrolase activity, acting on carbon-nitrogen (but not peptide) bonds, in linear amides"/>
    <property type="evidence" value="ECO:0007669"/>
    <property type="project" value="InterPro"/>
</dbReference>
<evidence type="ECO:0000313" key="6">
    <source>
        <dbReference type="Proteomes" id="UP000177925"/>
    </source>
</evidence>
<gene>
    <name evidence="5" type="ORF">A2150_03890</name>
</gene>
<evidence type="ECO:0000259" key="4">
    <source>
        <dbReference type="PROSITE" id="PS50263"/>
    </source>
</evidence>
<feature type="compositionally biased region" description="Basic and acidic residues" evidence="3">
    <location>
        <begin position="158"/>
        <end position="168"/>
    </location>
</feature>
<comment type="caution">
    <text evidence="5">The sequence shown here is derived from an EMBL/GenBank/DDBJ whole genome shotgun (WGS) entry which is preliminary data.</text>
</comment>
<organism evidence="5 6">
    <name type="scientific">Candidatus Muproteobacteria bacterium RBG_16_64_11</name>
    <dbReference type="NCBI Taxonomy" id="1817758"/>
    <lineage>
        <taxon>Bacteria</taxon>
        <taxon>Pseudomonadati</taxon>
        <taxon>Pseudomonadota</taxon>
        <taxon>Candidatus Muproteobacteria</taxon>
    </lineage>
</organism>
<dbReference type="Proteomes" id="UP000177925">
    <property type="component" value="Unassembled WGS sequence"/>
</dbReference>
<comment type="similarity">
    <text evidence="1">Belongs to the carbon-nitrogen hydrolase superfamily. NIT1/NIT2 family.</text>
</comment>
<protein>
    <recommendedName>
        <fullName evidence="4">CN hydrolase domain-containing protein</fullName>
    </recommendedName>
</protein>
<evidence type="ECO:0000256" key="1">
    <source>
        <dbReference type="ARBA" id="ARBA00010613"/>
    </source>
</evidence>
<reference evidence="5 6" key="1">
    <citation type="journal article" date="2016" name="Nat. Commun.">
        <title>Thousands of microbial genomes shed light on interconnected biogeochemical processes in an aquifer system.</title>
        <authorList>
            <person name="Anantharaman K."/>
            <person name="Brown C.T."/>
            <person name="Hug L.A."/>
            <person name="Sharon I."/>
            <person name="Castelle C.J."/>
            <person name="Probst A.J."/>
            <person name="Thomas B.C."/>
            <person name="Singh A."/>
            <person name="Wilkins M.J."/>
            <person name="Karaoz U."/>
            <person name="Brodie E.L."/>
            <person name="Williams K.H."/>
            <person name="Hubbard S.S."/>
            <person name="Banfield J.F."/>
        </authorList>
    </citation>
    <scope>NUCLEOTIDE SEQUENCE [LARGE SCALE GENOMIC DNA]</scope>
</reference>
<evidence type="ECO:0000256" key="3">
    <source>
        <dbReference type="SAM" id="MobiDB-lite"/>
    </source>
</evidence>
<accession>A0A1F6TDF3</accession>
<dbReference type="PANTHER" id="PTHR23088:SF27">
    <property type="entry name" value="DEAMINATED GLUTATHIONE AMIDASE"/>
    <property type="match status" value="1"/>
</dbReference>
<evidence type="ECO:0000313" key="5">
    <source>
        <dbReference type="EMBL" id="OGI43158.1"/>
    </source>
</evidence>
<feature type="domain" description="CN hydrolase" evidence="4">
    <location>
        <begin position="2"/>
        <end position="282"/>
    </location>
</feature>
<sequence length="301" mass="33253">MSKIAAVQMASGPLYRANLTEAARLIAMAAAGGARLAALPENFALMPIEEGDRLALAEEDGRGPIQEFLAEQARSHGIWLVGGTIPLKASQPGKVRAACLVYDERGERVARYDKIHLFDVELENVDAHDSRDGEGTTTRMWEVEPRLEQRPRTSGATERYRESATTEAGDRPVVIETPCGRIGLAVCYDLRFPELFRRLLDQGAELFIVPSAFTARTGRAHWETLVRARAIENLAYLVAPAQGGYHVNGRETHGDSMIVSPWGEVLDRLPRGSGVVSAECDLRQVQRIRNSFPSIRHRKLS</sequence>
<dbReference type="Pfam" id="PF00795">
    <property type="entry name" value="CN_hydrolase"/>
    <property type="match status" value="1"/>
</dbReference>
<keyword evidence="2" id="KW-0378">Hydrolase</keyword>
<dbReference type="PANTHER" id="PTHR23088">
    <property type="entry name" value="NITRILASE-RELATED"/>
    <property type="match status" value="1"/>
</dbReference>
<evidence type="ECO:0000256" key="2">
    <source>
        <dbReference type="ARBA" id="ARBA00022801"/>
    </source>
</evidence>
<dbReference type="Gene3D" id="3.60.110.10">
    <property type="entry name" value="Carbon-nitrogen hydrolase"/>
    <property type="match status" value="1"/>
</dbReference>
<dbReference type="InterPro" id="IPR001110">
    <property type="entry name" value="UPF0012_CS"/>
</dbReference>
<dbReference type="PROSITE" id="PS50263">
    <property type="entry name" value="CN_HYDROLASE"/>
    <property type="match status" value="1"/>
</dbReference>